<dbReference type="PANTHER" id="PTHR43004:SF19">
    <property type="entry name" value="BINDING MONOOXYGENASE, PUTATIVE (JCVI)-RELATED"/>
    <property type="match status" value="1"/>
</dbReference>
<dbReference type="Gene3D" id="3.30.70.2450">
    <property type="match status" value="1"/>
</dbReference>
<evidence type="ECO:0000256" key="1">
    <source>
        <dbReference type="ARBA" id="ARBA00001974"/>
    </source>
</evidence>
<dbReference type="RefSeq" id="WP_143981816.1">
    <property type="nucleotide sequence ID" value="NZ_CP041695.1"/>
</dbReference>
<dbReference type="AlphaFoldDB" id="A0A516NNU7"/>
<dbReference type="InterPro" id="IPR002938">
    <property type="entry name" value="FAD-bd"/>
</dbReference>
<evidence type="ECO:0000256" key="2">
    <source>
        <dbReference type="ARBA" id="ARBA00022630"/>
    </source>
</evidence>
<dbReference type="Gene3D" id="3.40.30.120">
    <property type="match status" value="1"/>
</dbReference>
<evidence type="ECO:0000313" key="6">
    <source>
        <dbReference type="Proteomes" id="UP000317039"/>
    </source>
</evidence>
<dbReference type="Pfam" id="PF01494">
    <property type="entry name" value="FAD_binding_3"/>
    <property type="match status" value="1"/>
</dbReference>
<organism evidence="5 6">
    <name type="scientific">Nocardia otitidiscaviarum</name>
    <dbReference type="NCBI Taxonomy" id="1823"/>
    <lineage>
        <taxon>Bacteria</taxon>
        <taxon>Bacillati</taxon>
        <taxon>Actinomycetota</taxon>
        <taxon>Actinomycetes</taxon>
        <taxon>Mycobacteriales</taxon>
        <taxon>Nocardiaceae</taxon>
        <taxon>Nocardia</taxon>
    </lineage>
</organism>
<keyword evidence="5" id="KW-0560">Oxidoreductase</keyword>
<dbReference type="Proteomes" id="UP000317039">
    <property type="component" value="Chromosome"/>
</dbReference>
<dbReference type="GeneID" id="80334534"/>
<evidence type="ECO:0000256" key="3">
    <source>
        <dbReference type="ARBA" id="ARBA00022827"/>
    </source>
</evidence>
<keyword evidence="5" id="KW-0503">Monooxygenase</keyword>
<sequence>MRVVETDVIIVGAGPTGLMLANESRLAGVRALVLEKYPQPRETPKASGIGGRILDLLRYRGLLERLEAAGGSYPPPRFPFGGVYLDLTQLADPPMRALAIPQLAIEQVLGQRAEELGSEIRRGHTVVGVGQDDDTVTADVHGPDGPYQVTARYLVGCDGGRSPIRGMAGIEFSGTTLIEVNRLAQVTTPEMLTVHDNGDLDVPGVGRIAAGYTRTEHGQFAIHATPEILFLQTSEDEGADYDSDEPLTLPEVRESIRRVLGVDLPLGEPMRLSRYVFQDRQAERYRAGRILVAGDAAHLFPATGTALNAGMSDATNLAWKLAAAIEGWAPEGLLDTYHDERHFAGARARLQTRAQMALRRGGDPAADALRTVFEELLTDEATQRRLGALVGGTDIRYPLPGSDQHALAGTFAADRTLRTDVGVTSIAELMRAARPVFLDLADRADLRAIVREWLPRVEIVTAETEDQPADALLIRPDAHIAWAASDEESADSAAPTLRAALARWFGSETSRTGSQSADTPSATMLRR</sequence>
<name>A0A516NNU7_9NOCA</name>
<accession>A0A516NNU7</accession>
<dbReference type="Pfam" id="PF21274">
    <property type="entry name" value="Rng_hyd_C"/>
    <property type="match status" value="1"/>
</dbReference>
<dbReference type="Gene3D" id="3.50.50.60">
    <property type="entry name" value="FAD/NAD(P)-binding domain"/>
    <property type="match status" value="2"/>
</dbReference>
<dbReference type="KEGG" id="nod:FOH10_19410"/>
<protein>
    <submittedName>
        <fullName evidence="5">FAD-binding monooxygenase</fullName>
    </submittedName>
</protein>
<proteinExistence type="predicted"/>
<feature type="domain" description="FAD-binding" evidence="4">
    <location>
        <begin position="5"/>
        <end position="347"/>
    </location>
</feature>
<gene>
    <name evidence="5" type="ORF">FOH10_19410</name>
</gene>
<dbReference type="PANTHER" id="PTHR43004">
    <property type="entry name" value="TRK SYSTEM POTASSIUM UPTAKE PROTEIN"/>
    <property type="match status" value="1"/>
</dbReference>
<dbReference type="GO" id="GO:0016709">
    <property type="term" value="F:oxidoreductase activity, acting on paired donors, with incorporation or reduction of molecular oxygen, NAD(P)H as one donor, and incorporation of one atom of oxygen"/>
    <property type="evidence" value="ECO:0007669"/>
    <property type="project" value="UniProtKB-ARBA"/>
</dbReference>
<keyword evidence="3" id="KW-0274">FAD</keyword>
<comment type="cofactor">
    <cofactor evidence="1">
        <name>FAD</name>
        <dbReference type="ChEBI" id="CHEBI:57692"/>
    </cofactor>
</comment>
<dbReference type="GO" id="GO:0071949">
    <property type="term" value="F:FAD binding"/>
    <property type="evidence" value="ECO:0007669"/>
    <property type="project" value="InterPro"/>
</dbReference>
<dbReference type="EMBL" id="CP041695">
    <property type="protein sequence ID" value="QDP80564.1"/>
    <property type="molecule type" value="Genomic_DNA"/>
</dbReference>
<dbReference type="InterPro" id="IPR050641">
    <property type="entry name" value="RIFMO-like"/>
</dbReference>
<dbReference type="SUPFAM" id="SSF51905">
    <property type="entry name" value="FAD/NAD(P)-binding domain"/>
    <property type="match status" value="1"/>
</dbReference>
<dbReference type="InterPro" id="IPR036188">
    <property type="entry name" value="FAD/NAD-bd_sf"/>
</dbReference>
<evidence type="ECO:0000313" key="5">
    <source>
        <dbReference type="EMBL" id="QDP80564.1"/>
    </source>
</evidence>
<keyword evidence="2" id="KW-0285">Flavoprotein</keyword>
<evidence type="ECO:0000259" key="4">
    <source>
        <dbReference type="Pfam" id="PF01494"/>
    </source>
</evidence>
<dbReference type="PRINTS" id="PR00420">
    <property type="entry name" value="RNGMNOXGNASE"/>
</dbReference>
<reference evidence="5 6" key="1">
    <citation type="submission" date="2019-07" db="EMBL/GenBank/DDBJ databases">
        <title>Complete Genome Sequence and Methylome Analysis of Nocardia otitidis-caviarum NEB252.</title>
        <authorList>
            <person name="Fomenkov A."/>
            <person name="Anton B.P."/>
            <person name="Vincze T."/>
            <person name="Roberts R.J."/>
        </authorList>
    </citation>
    <scope>NUCLEOTIDE SEQUENCE [LARGE SCALE GENOMIC DNA]</scope>
    <source>
        <strain evidence="5 6">NEB252</strain>
    </source>
</reference>